<proteinExistence type="predicted"/>
<accession>A0A811KQL8</accession>
<dbReference type="EMBL" id="CAJFCW020000003">
    <property type="protein sequence ID" value="CAG9108107.1"/>
    <property type="molecule type" value="Genomic_DNA"/>
</dbReference>
<dbReference type="PROSITE" id="PS51450">
    <property type="entry name" value="LRR"/>
    <property type="match status" value="2"/>
</dbReference>
<name>A0A811KQL8_9BILA</name>
<dbReference type="Proteomes" id="UP000614601">
    <property type="component" value="Unassembled WGS sequence"/>
</dbReference>
<gene>
    <name evidence="4" type="ORF">BOKJ2_LOCUS7169</name>
</gene>
<feature type="region of interest" description="Disordered" evidence="3">
    <location>
        <begin position="1"/>
        <end position="24"/>
    </location>
</feature>
<comment type="caution">
    <text evidence="4">The sequence shown here is derived from an EMBL/GenBank/DDBJ whole genome shotgun (WGS) entry which is preliminary data.</text>
</comment>
<reference evidence="4" key="1">
    <citation type="submission" date="2020-09" db="EMBL/GenBank/DDBJ databases">
        <authorList>
            <person name="Kikuchi T."/>
        </authorList>
    </citation>
    <scope>NUCLEOTIDE SEQUENCE</scope>
    <source>
        <strain evidence="4">SH1</strain>
    </source>
</reference>
<evidence type="ECO:0000256" key="1">
    <source>
        <dbReference type="ARBA" id="ARBA00022614"/>
    </source>
</evidence>
<dbReference type="SUPFAM" id="SSF52058">
    <property type="entry name" value="L domain-like"/>
    <property type="match status" value="1"/>
</dbReference>
<dbReference type="InterPro" id="IPR001611">
    <property type="entry name" value="Leu-rich_rpt"/>
</dbReference>
<protein>
    <recommendedName>
        <fullName evidence="6">Ubiquitin-like domain-containing protein</fullName>
    </recommendedName>
</protein>
<organism evidence="4 5">
    <name type="scientific">Bursaphelenchus okinawaensis</name>
    <dbReference type="NCBI Taxonomy" id="465554"/>
    <lineage>
        <taxon>Eukaryota</taxon>
        <taxon>Metazoa</taxon>
        <taxon>Ecdysozoa</taxon>
        <taxon>Nematoda</taxon>
        <taxon>Chromadorea</taxon>
        <taxon>Rhabditida</taxon>
        <taxon>Tylenchina</taxon>
        <taxon>Tylenchomorpha</taxon>
        <taxon>Aphelenchoidea</taxon>
        <taxon>Aphelenchoididae</taxon>
        <taxon>Bursaphelenchus</taxon>
    </lineage>
</organism>
<sequence>MATASNPMPIPAKTTQSELSQSVESALEDLEMKYTSPPDDIEPGIMFLSSSPPKGACVKKLRTIILSHHDVSELGDMNMVAQTLKNARDLDLSHNQLADWSEVVGLLRVLPKLNSLSLSFNPLNSEIGTKFNDFQHDLERLELNGVVLSEEALNTILKAFPRLKVLQHCLVPIEHHINPSVSSCNLESEKENNSSSAHPLRDLTLQHCQVSSWEKVLKFASKFENLQFLDLSNNQIIQIQPVDDRLQKLKILCLKACPLYGWESFEALADFPVLEDLRVTDVPFLDEFNCDLKNNLLIPRIPNLKLLNGSEITPHYREGCERSFIRFYQTHDVKPKIYNRLVALHGNVEQLVFVDFTPKDTVTTKLRCPETNRRYTVKHKLHITVSQFLAAISKATDIPMNLLKVLHVTPQYPTRPPDELRASNLFFDTLKVEDDDEFHVFTKIVAPKRARTTSKSGI</sequence>
<keyword evidence="2" id="KW-0677">Repeat</keyword>
<evidence type="ECO:0000313" key="4">
    <source>
        <dbReference type="EMBL" id="CAD5217601.1"/>
    </source>
</evidence>
<evidence type="ECO:0000256" key="3">
    <source>
        <dbReference type="SAM" id="MobiDB-lite"/>
    </source>
</evidence>
<dbReference type="Gene3D" id="3.80.10.10">
    <property type="entry name" value="Ribonuclease Inhibitor"/>
    <property type="match status" value="2"/>
</dbReference>
<dbReference type="OrthoDB" id="5855206at2759"/>
<evidence type="ECO:0000256" key="2">
    <source>
        <dbReference type="ARBA" id="ARBA00022737"/>
    </source>
</evidence>
<keyword evidence="1" id="KW-0433">Leucine-rich repeat</keyword>
<dbReference type="EMBL" id="CAJFDH010000003">
    <property type="protein sequence ID" value="CAD5217601.1"/>
    <property type="molecule type" value="Genomic_DNA"/>
</dbReference>
<feature type="compositionally biased region" description="Polar residues" evidence="3">
    <location>
        <begin position="13"/>
        <end position="24"/>
    </location>
</feature>
<dbReference type="Proteomes" id="UP000783686">
    <property type="component" value="Unassembled WGS sequence"/>
</dbReference>
<dbReference type="InterPro" id="IPR050836">
    <property type="entry name" value="SDS22/Internalin_LRR"/>
</dbReference>
<dbReference type="AlphaFoldDB" id="A0A811KQL8"/>
<dbReference type="PANTHER" id="PTHR46652">
    <property type="entry name" value="LEUCINE-RICH REPEAT AND IQ DOMAIN-CONTAINING PROTEIN 1-RELATED"/>
    <property type="match status" value="1"/>
</dbReference>
<dbReference type="InterPro" id="IPR032675">
    <property type="entry name" value="LRR_dom_sf"/>
</dbReference>
<keyword evidence="5" id="KW-1185">Reference proteome</keyword>
<evidence type="ECO:0000313" key="5">
    <source>
        <dbReference type="Proteomes" id="UP000614601"/>
    </source>
</evidence>
<dbReference type="PANTHER" id="PTHR46652:SF3">
    <property type="entry name" value="LEUCINE-RICH REPEAT-CONTAINING PROTEIN 9"/>
    <property type="match status" value="1"/>
</dbReference>
<evidence type="ECO:0008006" key="6">
    <source>
        <dbReference type="Google" id="ProtNLM"/>
    </source>
</evidence>